<evidence type="ECO:0000259" key="3">
    <source>
        <dbReference type="Pfam" id="PF03016"/>
    </source>
</evidence>
<accession>A0A813FY25</accession>
<dbReference type="PANTHER" id="PTHR11062">
    <property type="entry name" value="EXOSTOSIN HEPARAN SULFATE GLYCOSYLTRANSFERASE -RELATED"/>
    <property type="match status" value="1"/>
</dbReference>
<evidence type="ECO:0000256" key="1">
    <source>
        <dbReference type="ARBA" id="ARBA00010271"/>
    </source>
</evidence>
<dbReference type="OMA" id="RIHATHY"/>
<dbReference type="EMBL" id="CAJNNV010025645">
    <property type="protein sequence ID" value="CAE8615503.1"/>
    <property type="molecule type" value="Genomic_DNA"/>
</dbReference>
<sequence length="406" mass="45750">MDTGSPCSLSLSLLLAVAAGAPSRGAVVDPNVAPFFIYPEPELNTATLLEVCNLAQIQLDLHRIHATHYVIADAEFIKHIEPLEGRVEDPAAASWFVIPFSVGLSRAYDGVCGSHLDRLNQALDVLESSPWFQRRQGRDHPWVTMSHWMFLKTKRSYPMQAFPVARFGVLRNMVLGRYATSRLGINDTVYGFRPTLHWYSPYLGYGEQWRCTLLLPTKSFQLAWLADMPFEDWRRRPVSIYFRGNPRQVWGRRGDDLRDKAKPLMSVIPGANILGGGKVPAETYAEELQSSKFCLILQSDDPQISRFYDALAAGCIPVVVNDEFLLNAAPFADRLNYLGFALHIPESQFSDFPALVMHLTYNMQEARLRSMLAALLEARQILLWSHPQSRTAAWALSEASHTCSHD</sequence>
<name>A0A813FY25_POLGL</name>
<comment type="caution">
    <text evidence="4">The sequence shown here is derived from an EMBL/GenBank/DDBJ whole genome shotgun (WGS) entry which is preliminary data.</text>
</comment>
<keyword evidence="2" id="KW-0732">Signal</keyword>
<comment type="similarity">
    <text evidence="1">Belongs to the glycosyltransferase 47 family.</text>
</comment>
<dbReference type="OrthoDB" id="417025at2759"/>
<proteinExistence type="inferred from homology"/>
<keyword evidence="5" id="KW-1185">Reference proteome</keyword>
<dbReference type="InterPro" id="IPR004263">
    <property type="entry name" value="Exostosin"/>
</dbReference>
<organism evidence="4 5">
    <name type="scientific">Polarella glacialis</name>
    <name type="common">Dinoflagellate</name>
    <dbReference type="NCBI Taxonomy" id="89957"/>
    <lineage>
        <taxon>Eukaryota</taxon>
        <taxon>Sar</taxon>
        <taxon>Alveolata</taxon>
        <taxon>Dinophyceae</taxon>
        <taxon>Suessiales</taxon>
        <taxon>Suessiaceae</taxon>
        <taxon>Polarella</taxon>
    </lineage>
</organism>
<dbReference type="Pfam" id="PF03016">
    <property type="entry name" value="Exostosin_GT47"/>
    <property type="match status" value="1"/>
</dbReference>
<protein>
    <recommendedName>
        <fullName evidence="3">Exostosin GT47 domain-containing protein</fullName>
    </recommendedName>
</protein>
<evidence type="ECO:0000313" key="4">
    <source>
        <dbReference type="EMBL" id="CAE8615503.1"/>
    </source>
</evidence>
<dbReference type="Proteomes" id="UP000654075">
    <property type="component" value="Unassembled WGS sequence"/>
</dbReference>
<evidence type="ECO:0000313" key="5">
    <source>
        <dbReference type="Proteomes" id="UP000654075"/>
    </source>
</evidence>
<evidence type="ECO:0000256" key="2">
    <source>
        <dbReference type="SAM" id="SignalP"/>
    </source>
</evidence>
<feature type="domain" description="Exostosin GT47" evidence="3">
    <location>
        <begin position="36"/>
        <end position="355"/>
    </location>
</feature>
<dbReference type="GO" id="GO:0016757">
    <property type="term" value="F:glycosyltransferase activity"/>
    <property type="evidence" value="ECO:0007669"/>
    <property type="project" value="InterPro"/>
</dbReference>
<feature type="chain" id="PRO_5032970400" description="Exostosin GT47 domain-containing protein" evidence="2">
    <location>
        <begin position="26"/>
        <end position="406"/>
    </location>
</feature>
<dbReference type="AlphaFoldDB" id="A0A813FY25"/>
<gene>
    <name evidence="4" type="ORF">PGLA1383_LOCUS33218</name>
</gene>
<dbReference type="PANTHER" id="PTHR11062:SF391">
    <property type="entry name" value="PIN DOMAIN-CONTAINING PROTEIN"/>
    <property type="match status" value="1"/>
</dbReference>
<reference evidence="4" key="1">
    <citation type="submission" date="2021-02" db="EMBL/GenBank/DDBJ databases">
        <authorList>
            <person name="Dougan E. K."/>
            <person name="Rhodes N."/>
            <person name="Thang M."/>
            <person name="Chan C."/>
        </authorList>
    </citation>
    <scope>NUCLEOTIDE SEQUENCE</scope>
</reference>
<dbReference type="InterPro" id="IPR040911">
    <property type="entry name" value="Exostosin_GT47"/>
</dbReference>
<feature type="signal peptide" evidence="2">
    <location>
        <begin position="1"/>
        <end position="25"/>
    </location>
</feature>